<evidence type="ECO:0000313" key="3">
    <source>
        <dbReference type="Proteomes" id="UP000299102"/>
    </source>
</evidence>
<feature type="compositionally biased region" description="Basic and acidic residues" evidence="1">
    <location>
        <begin position="10"/>
        <end position="23"/>
    </location>
</feature>
<organism evidence="2 3">
    <name type="scientific">Eumeta variegata</name>
    <name type="common">Bagworm moth</name>
    <name type="synonym">Eumeta japonica</name>
    <dbReference type="NCBI Taxonomy" id="151549"/>
    <lineage>
        <taxon>Eukaryota</taxon>
        <taxon>Metazoa</taxon>
        <taxon>Ecdysozoa</taxon>
        <taxon>Arthropoda</taxon>
        <taxon>Hexapoda</taxon>
        <taxon>Insecta</taxon>
        <taxon>Pterygota</taxon>
        <taxon>Neoptera</taxon>
        <taxon>Endopterygota</taxon>
        <taxon>Lepidoptera</taxon>
        <taxon>Glossata</taxon>
        <taxon>Ditrysia</taxon>
        <taxon>Tineoidea</taxon>
        <taxon>Psychidae</taxon>
        <taxon>Oiketicinae</taxon>
        <taxon>Eumeta</taxon>
    </lineage>
</organism>
<comment type="caution">
    <text evidence="2">The sequence shown here is derived from an EMBL/GenBank/DDBJ whole genome shotgun (WGS) entry which is preliminary data.</text>
</comment>
<evidence type="ECO:0000313" key="2">
    <source>
        <dbReference type="EMBL" id="GBP00402.1"/>
    </source>
</evidence>
<sequence length="154" mass="16751">MGKQGCHGHSHPEDEPNEIHFESPLRQGTNPQTVVIETAAPLGGGTVQGQAHRSTKKQDKDQRNKLSGFEFENTGLPQERCAGHDATNILPNRILSRPCVGECIATPLSATRSPMVPTARLPVRVSSFFTANGEIAEWPPQEGERSQWPAAYTA</sequence>
<dbReference type="Proteomes" id="UP000299102">
    <property type="component" value="Unassembled WGS sequence"/>
</dbReference>
<proteinExistence type="predicted"/>
<dbReference type="EMBL" id="BGZK01000005">
    <property type="protein sequence ID" value="GBP00402.1"/>
    <property type="molecule type" value="Genomic_DNA"/>
</dbReference>
<reference evidence="2 3" key="1">
    <citation type="journal article" date="2019" name="Commun. Biol.">
        <title>The bagworm genome reveals a unique fibroin gene that provides high tensile strength.</title>
        <authorList>
            <person name="Kono N."/>
            <person name="Nakamura H."/>
            <person name="Ohtoshi R."/>
            <person name="Tomita M."/>
            <person name="Numata K."/>
            <person name="Arakawa K."/>
        </authorList>
    </citation>
    <scope>NUCLEOTIDE SEQUENCE [LARGE SCALE GENOMIC DNA]</scope>
</reference>
<protein>
    <submittedName>
        <fullName evidence="2">Uncharacterized protein</fullName>
    </submittedName>
</protein>
<gene>
    <name evidence="2" type="ORF">EVAR_961_1</name>
</gene>
<feature type="region of interest" description="Disordered" evidence="1">
    <location>
        <begin position="1"/>
        <end position="64"/>
    </location>
</feature>
<name>A0A4C1SE69_EUMVA</name>
<feature type="compositionally biased region" description="Polar residues" evidence="1">
    <location>
        <begin position="26"/>
        <end position="35"/>
    </location>
</feature>
<accession>A0A4C1SE69</accession>
<keyword evidence="3" id="KW-1185">Reference proteome</keyword>
<dbReference type="AlphaFoldDB" id="A0A4C1SE69"/>
<evidence type="ECO:0000256" key="1">
    <source>
        <dbReference type="SAM" id="MobiDB-lite"/>
    </source>
</evidence>